<keyword evidence="4 12" id="KW-0812">Transmembrane</keyword>
<evidence type="ECO:0000256" key="12">
    <source>
        <dbReference type="SAM" id="Phobius"/>
    </source>
</evidence>
<feature type="coiled-coil region" evidence="11">
    <location>
        <begin position="35"/>
        <end position="88"/>
    </location>
</feature>
<dbReference type="GO" id="GO:0005789">
    <property type="term" value="C:endoplasmic reticulum membrane"/>
    <property type="evidence" value="ECO:0007669"/>
    <property type="project" value="UniProtKB-SubCell"/>
</dbReference>
<dbReference type="GO" id="GO:0043529">
    <property type="term" value="C:GET complex"/>
    <property type="evidence" value="ECO:0007669"/>
    <property type="project" value="TreeGrafter"/>
</dbReference>
<sequence length="193" mass="21609">MASGYAWFLVLGSVFLCNLMKTLLPTISSCLSKMVQKDAEQESEMRAEIQEMKKEQASISMMDEFARYARLERKINKMTDKLKTHVKSRTAQQAKMKWVVNIVFYILQAALMISLIWKYYSDPVTVVPSKWIAPVERLVAFPTGVAGGVGITCWLVVCNKVVSLGLHAFCIGPGQSEGEFLPLLQAVILAEQL</sequence>
<dbReference type="InterPro" id="IPR029012">
    <property type="entry name" value="Helix_hairpin_bin_sf"/>
</dbReference>
<protein>
    <recommendedName>
        <fullName evidence="3">Guided entry of tail-anchored proteins factor 1</fullName>
    </recommendedName>
    <alternativeName>
        <fullName evidence="9">Tail-anchored protein insertion receptor WRB</fullName>
    </alternativeName>
    <alternativeName>
        <fullName evidence="10">Tryptophan-rich basic protein</fullName>
    </alternativeName>
</protein>
<dbReference type="FunFam" id="1.10.287.660:FF:000004">
    <property type="entry name" value="tail-anchored protein insertion receptor WRB"/>
    <property type="match status" value="1"/>
</dbReference>
<accession>A0A5J5DL10</accession>
<comment type="similarity">
    <text evidence="2">Belongs to the WRB/GET1 family.</text>
</comment>
<dbReference type="PANTHER" id="PTHR42650">
    <property type="entry name" value="TAIL-ANCHORED PROTEIN INSERTION RECEPTOR WRB"/>
    <property type="match status" value="1"/>
</dbReference>
<keyword evidence="6 12" id="KW-1133">Transmembrane helix</keyword>
<evidence type="ECO:0000256" key="7">
    <source>
        <dbReference type="ARBA" id="ARBA00023054"/>
    </source>
</evidence>
<dbReference type="GO" id="GO:0071816">
    <property type="term" value="P:tail-anchored membrane protein insertion into ER membrane"/>
    <property type="evidence" value="ECO:0007669"/>
    <property type="project" value="InterPro"/>
</dbReference>
<organism evidence="13 14">
    <name type="scientific">Etheostoma spectabile</name>
    <name type="common">orangethroat darter</name>
    <dbReference type="NCBI Taxonomy" id="54343"/>
    <lineage>
        <taxon>Eukaryota</taxon>
        <taxon>Metazoa</taxon>
        <taxon>Chordata</taxon>
        <taxon>Craniata</taxon>
        <taxon>Vertebrata</taxon>
        <taxon>Euteleostomi</taxon>
        <taxon>Actinopterygii</taxon>
        <taxon>Neopterygii</taxon>
        <taxon>Teleostei</taxon>
        <taxon>Neoteleostei</taxon>
        <taxon>Acanthomorphata</taxon>
        <taxon>Eupercaria</taxon>
        <taxon>Perciformes</taxon>
        <taxon>Percoidei</taxon>
        <taxon>Percidae</taxon>
        <taxon>Etheostomatinae</taxon>
        <taxon>Etheostoma</taxon>
    </lineage>
</organism>
<keyword evidence="5" id="KW-0256">Endoplasmic reticulum</keyword>
<dbReference type="Gene3D" id="1.10.287.660">
    <property type="entry name" value="Helix hairpin bin"/>
    <property type="match status" value="1"/>
</dbReference>
<dbReference type="Pfam" id="PF04420">
    <property type="entry name" value="CHD5"/>
    <property type="match status" value="1"/>
</dbReference>
<dbReference type="Proteomes" id="UP000327493">
    <property type="component" value="Chromosome 3"/>
</dbReference>
<evidence type="ECO:0000256" key="10">
    <source>
        <dbReference type="ARBA" id="ARBA00033006"/>
    </source>
</evidence>
<keyword evidence="14" id="KW-1185">Reference proteome</keyword>
<evidence type="ECO:0000256" key="2">
    <source>
        <dbReference type="ARBA" id="ARBA00010799"/>
    </source>
</evidence>
<comment type="subcellular location">
    <subcellularLocation>
        <location evidence="1">Endoplasmic reticulum membrane</location>
        <topology evidence="1">Multi-pass membrane protein</topology>
    </subcellularLocation>
</comment>
<reference evidence="13 14" key="1">
    <citation type="submission" date="2019-08" db="EMBL/GenBank/DDBJ databases">
        <title>A chromosome-level genome assembly, high-density linkage maps, and genome scans reveal the genomic architecture of hybrid incompatibilities underlying speciation via character displacement in darters (Percidae: Etheostominae).</title>
        <authorList>
            <person name="Moran R.L."/>
            <person name="Catchen J.M."/>
            <person name="Fuller R.C."/>
        </authorList>
    </citation>
    <scope>NUCLEOTIDE SEQUENCE [LARGE SCALE GENOMIC DNA]</scope>
    <source>
        <strain evidence="13">EspeVRDwgs_2016</strain>
        <tissue evidence="13">Muscle</tissue>
    </source>
</reference>
<evidence type="ECO:0000256" key="3">
    <source>
        <dbReference type="ARBA" id="ARBA00017951"/>
    </source>
</evidence>
<proteinExistence type="inferred from homology"/>
<dbReference type="InterPro" id="IPR028945">
    <property type="entry name" value="Get1"/>
</dbReference>
<evidence type="ECO:0000256" key="1">
    <source>
        <dbReference type="ARBA" id="ARBA00004477"/>
    </source>
</evidence>
<comment type="caution">
    <text evidence="13">The sequence shown here is derived from an EMBL/GenBank/DDBJ whole genome shotgun (WGS) entry which is preliminary data.</text>
</comment>
<keyword evidence="7 11" id="KW-0175">Coiled coil</keyword>
<dbReference type="AlphaFoldDB" id="A0A5J5DL10"/>
<dbReference type="GO" id="GO:0043495">
    <property type="term" value="F:protein-membrane adaptor activity"/>
    <property type="evidence" value="ECO:0007669"/>
    <property type="project" value="TreeGrafter"/>
</dbReference>
<name>A0A5J5DL10_9PERO</name>
<gene>
    <name evidence="13" type="ORF">FQN60_004724</name>
</gene>
<evidence type="ECO:0000256" key="4">
    <source>
        <dbReference type="ARBA" id="ARBA00022692"/>
    </source>
</evidence>
<evidence type="ECO:0000256" key="5">
    <source>
        <dbReference type="ARBA" id="ARBA00022824"/>
    </source>
</evidence>
<feature type="transmembrane region" description="Helical" evidence="12">
    <location>
        <begin position="139"/>
        <end position="157"/>
    </location>
</feature>
<evidence type="ECO:0000256" key="8">
    <source>
        <dbReference type="ARBA" id="ARBA00023136"/>
    </source>
</evidence>
<dbReference type="EMBL" id="VOFY01000003">
    <property type="protein sequence ID" value="KAA8593890.1"/>
    <property type="molecule type" value="Genomic_DNA"/>
</dbReference>
<evidence type="ECO:0000256" key="6">
    <source>
        <dbReference type="ARBA" id="ARBA00022989"/>
    </source>
</evidence>
<evidence type="ECO:0000313" key="14">
    <source>
        <dbReference type="Proteomes" id="UP000327493"/>
    </source>
</evidence>
<dbReference type="PANTHER" id="PTHR42650:SF1">
    <property type="entry name" value="GUIDED ENTRY OF TAIL-ANCHORED PROTEINS FACTOR 1"/>
    <property type="match status" value="1"/>
</dbReference>
<feature type="transmembrane region" description="Helical" evidence="12">
    <location>
        <begin position="98"/>
        <end position="119"/>
    </location>
</feature>
<evidence type="ECO:0000313" key="13">
    <source>
        <dbReference type="EMBL" id="KAA8593890.1"/>
    </source>
</evidence>
<feature type="transmembrane region" description="Helical" evidence="12">
    <location>
        <begin position="6"/>
        <end position="24"/>
    </location>
</feature>
<evidence type="ECO:0000256" key="11">
    <source>
        <dbReference type="SAM" id="Coils"/>
    </source>
</evidence>
<evidence type="ECO:0000256" key="9">
    <source>
        <dbReference type="ARBA" id="ARBA00032437"/>
    </source>
</evidence>
<keyword evidence="8 12" id="KW-0472">Membrane</keyword>